<dbReference type="InterPro" id="IPR050261">
    <property type="entry name" value="FrsA_esterase"/>
</dbReference>
<feature type="transmembrane region" description="Helical" evidence="2">
    <location>
        <begin position="7"/>
        <end position="30"/>
    </location>
</feature>
<dbReference type="EMBL" id="FMWK01000003">
    <property type="protein sequence ID" value="SCZ77514.1"/>
    <property type="molecule type" value="Genomic_DNA"/>
</dbReference>
<dbReference type="SUPFAM" id="SSF53474">
    <property type="entry name" value="alpha/beta-Hydrolases"/>
    <property type="match status" value="1"/>
</dbReference>
<proteinExistence type="predicted"/>
<dbReference type="InterPro" id="IPR022742">
    <property type="entry name" value="Hydrolase_4"/>
</dbReference>
<evidence type="ECO:0000313" key="4">
    <source>
        <dbReference type="EMBL" id="SCZ77514.1"/>
    </source>
</evidence>
<dbReference type="PANTHER" id="PTHR22946">
    <property type="entry name" value="DIENELACTONE HYDROLASE DOMAIN-CONTAINING PROTEIN-RELATED"/>
    <property type="match status" value="1"/>
</dbReference>
<dbReference type="Gene3D" id="3.40.50.1820">
    <property type="entry name" value="alpha/beta hydrolase"/>
    <property type="match status" value="1"/>
</dbReference>
<evidence type="ECO:0000259" key="3">
    <source>
        <dbReference type="Pfam" id="PF12146"/>
    </source>
</evidence>
<reference evidence="4 5" key="1">
    <citation type="submission" date="2016-10" db="EMBL/GenBank/DDBJ databases">
        <authorList>
            <person name="de Groot N.N."/>
        </authorList>
    </citation>
    <scope>NUCLEOTIDE SEQUENCE [LARGE SCALE GENOMIC DNA]</scope>
    <source>
        <strain evidence="4 5">DSM 10317</strain>
    </source>
</reference>
<dbReference type="InterPro" id="IPR029058">
    <property type="entry name" value="AB_hydrolase_fold"/>
</dbReference>
<protein>
    <recommendedName>
        <fullName evidence="3">Serine aminopeptidase S33 domain-containing protein</fullName>
    </recommendedName>
</protein>
<accession>A0A1G5RTU7</accession>
<dbReference type="PANTHER" id="PTHR22946:SF9">
    <property type="entry name" value="POLYKETIDE TRANSFERASE AF380"/>
    <property type="match status" value="1"/>
</dbReference>
<feature type="domain" description="Serine aminopeptidase S33" evidence="3">
    <location>
        <begin position="79"/>
        <end position="196"/>
    </location>
</feature>
<dbReference type="RefSeq" id="WP_242830131.1">
    <property type="nucleotide sequence ID" value="NZ_FMWK01000003.1"/>
</dbReference>
<keyword evidence="2" id="KW-0472">Membrane</keyword>
<dbReference type="AlphaFoldDB" id="A0A1G5RTU7"/>
<keyword evidence="2" id="KW-1133">Transmembrane helix</keyword>
<organism evidence="4 5">
    <name type="scientific">Pseudobutyrivibrio xylanivorans</name>
    <dbReference type="NCBI Taxonomy" id="185007"/>
    <lineage>
        <taxon>Bacteria</taxon>
        <taxon>Bacillati</taxon>
        <taxon>Bacillota</taxon>
        <taxon>Clostridia</taxon>
        <taxon>Lachnospirales</taxon>
        <taxon>Lachnospiraceae</taxon>
        <taxon>Pseudobutyrivibrio</taxon>
    </lineage>
</organism>
<dbReference type="Pfam" id="PF12146">
    <property type="entry name" value="Hydrolase_4"/>
    <property type="match status" value="1"/>
</dbReference>
<keyword evidence="2" id="KW-0812">Transmembrane</keyword>
<keyword evidence="1" id="KW-0378">Hydrolase</keyword>
<evidence type="ECO:0000313" key="5">
    <source>
        <dbReference type="Proteomes" id="UP000199428"/>
    </source>
</evidence>
<gene>
    <name evidence="4" type="ORF">SAMN02910350_00834</name>
</gene>
<name>A0A1G5RTU7_PSEXY</name>
<sequence length="356" mass="40695">MTKKRVLLIIALVIPIILLIGWWIFSVYIYDSNINVRCQSYEPKMFRVSDFEGLECTEYSFPSNKGQKLAGYLYSAGEDQRGIVVLAHGYGGGQNSYMDCANYFAQNGYYVFAYDATGCDDSEGKGVGAAPQGVVDLNYAISFVESNKNIPDLPIVLFGHSWGAYSACNVLTYHPEVKAVVECAGFNRSSDMFESFAKHNNGDVVDALMPFVKFHELVHYGEYATNSALDAFEASKAHVMVVHSADDDVITPNYGYDIFYENYKDDSRFEFVKFEHRGHNGLYYDPENHYEEEFNTELNEWADNLPYNHYAGKYQIKFEKDKTEYINSKLDRAKWADRLDKELMDKFVDFYDAAIQ</sequence>
<evidence type="ECO:0000256" key="1">
    <source>
        <dbReference type="ARBA" id="ARBA00022801"/>
    </source>
</evidence>
<evidence type="ECO:0000256" key="2">
    <source>
        <dbReference type="SAM" id="Phobius"/>
    </source>
</evidence>
<dbReference type="Proteomes" id="UP000199428">
    <property type="component" value="Unassembled WGS sequence"/>
</dbReference>
<dbReference type="GO" id="GO:0052689">
    <property type="term" value="F:carboxylic ester hydrolase activity"/>
    <property type="evidence" value="ECO:0007669"/>
    <property type="project" value="UniProtKB-ARBA"/>
</dbReference>